<keyword evidence="11" id="KW-1185">Reference proteome</keyword>
<evidence type="ECO:0000259" key="9">
    <source>
        <dbReference type="Pfam" id="PF09779"/>
    </source>
</evidence>
<evidence type="ECO:0000256" key="3">
    <source>
        <dbReference type="ARBA" id="ARBA00022692"/>
    </source>
</evidence>
<dbReference type="GO" id="GO:0005637">
    <property type="term" value="C:nuclear inner membrane"/>
    <property type="evidence" value="ECO:0007669"/>
    <property type="project" value="UniProtKB-SubCell"/>
</dbReference>
<dbReference type="Proteomes" id="UP001381693">
    <property type="component" value="Unassembled WGS sequence"/>
</dbReference>
<dbReference type="PANTHER" id="PTHR28646:SF1">
    <property type="entry name" value="TRANSMEMBRANE PROTEIN 201"/>
    <property type="match status" value="1"/>
</dbReference>
<dbReference type="PANTHER" id="PTHR28646">
    <property type="entry name" value="TRANSMEMBRANE PROTEIN 201"/>
    <property type="match status" value="1"/>
</dbReference>
<protein>
    <recommendedName>
        <fullName evidence="9">Ima1 N-terminal domain-containing protein</fullName>
    </recommendedName>
</protein>
<comment type="similarity">
    <text evidence="2">Belongs to the TMEM201 family.</text>
</comment>
<dbReference type="AlphaFoldDB" id="A0AAN8XCE9"/>
<dbReference type="GO" id="GO:0030473">
    <property type="term" value="P:nuclear migration along microtubule"/>
    <property type="evidence" value="ECO:0007669"/>
    <property type="project" value="TreeGrafter"/>
</dbReference>
<dbReference type="EMBL" id="JAXCGZ010005775">
    <property type="protein sequence ID" value="KAK7080837.1"/>
    <property type="molecule type" value="Genomic_DNA"/>
</dbReference>
<dbReference type="GO" id="GO:0005521">
    <property type="term" value="F:lamin binding"/>
    <property type="evidence" value="ECO:0007669"/>
    <property type="project" value="TreeGrafter"/>
</dbReference>
<reference evidence="10 11" key="1">
    <citation type="submission" date="2023-11" db="EMBL/GenBank/DDBJ databases">
        <title>Halocaridina rubra genome assembly.</title>
        <authorList>
            <person name="Smith C."/>
        </authorList>
    </citation>
    <scope>NUCLEOTIDE SEQUENCE [LARGE SCALE GENOMIC DNA]</scope>
    <source>
        <strain evidence="10">EP-1</strain>
        <tissue evidence="10">Whole</tissue>
    </source>
</reference>
<organism evidence="10 11">
    <name type="scientific">Halocaridina rubra</name>
    <name type="common">Hawaiian red shrimp</name>
    <dbReference type="NCBI Taxonomy" id="373956"/>
    <lineage>
        <taxon>Eukaryota</taxon>
        <taxon>Metazoa</taxon>
        <taxon>Ecdysozoa</taxon>
        <taxon>Arthropoda</taxon>
        <taxon>Crustacea</taxon>
        <taxon>Multicrustacea</taxon>
        <taxon>Malacostraca</taxon>
        <taxon>Eumalacostraca</taxon>
        <taxon>Eucarida</taxon>
        <taxon>Decapoda</taxon>
        <taxon>Pleocyemata</taxon>
        <taxon>Caridea</taxon>
        <taxon>Atyoidea</taxon>
        <taxon>Atyidae</taxon>
        <taxon>Halocaridina</taxon>
    </lineage>
</organism>
<keyword evidence="5 8" id="KW-0472">Membrane</keyword>
<comment type="subcellular location">
    <subcellularLocation>
        <location evidence="1">Nucleus inner membrane</location>
        <topology evidence="1">Multi-pass membrane protein</topology>
    </subcellularLocation>
</comment>
<feature type="domain" description="Ima1 N-terminal" evidence="9">
    <location>
        <begin position="35"/>
        <end position="156"/>
    </location>
</feature>
<dbReference type="InterPro" id="IPR040041">
    <property type="entry name" value="TMEM201"/>
</dbReference>
<evidence type="ECO:0000256" key="6">
    <source>
        <dbReference type="ARBA" id="ARBA00023242"/>
    </source>
</evidence>
<name>A0AAN8XCE9_HALRR</name>
<feature type="transmembrane region" description="Helical" evidence="8">
    <location>
        <begin position="281"/>
        <end position="301"/>
    </location>
</feature>
<evidence type="ECO:0000256" key="2">
    <source>
        <dbReference type="ARBA" id="ARBA00007600"/>
    </source>
</evidence>
<evidence type="ECO:0000256" key="1">
    <source>
        <dbReference type="ARBA" id="ARBA00004473"/>
    </source>
</evidence>
<evidence type="ECO:0000256" key="7">
    <source>
        <dbReference type="SAM" id="MobiDB-lite"/>
    </source>
</evidence>
<accession>A0AAN8XCE9</accession>
<comment type="caution">
    <text evidence="10">The sequence shown here is derived from an EMBL/GenBank/DDBJ whole genome shotgun (WGS) entry which is preliminary data.</text>
</comment>
<dbReference type="GO" id="GO:0051015">
    <property type="term" value="F:actin filament binding"/>
    <property type="evidence" value="ECO:0007669"/>
    <property type="project" value="TreeGrafter"/>
</dbReference>
<dbReference type="InterPro" id="IPR018617">
    <property type="entry name" value="Ima1_N"/>
</dbReference>
<feature type="transmembrane region" description="Helical" evidence="8">
    <location>
        <begin position="197"/>
        <end position="220"/>
    </location>
</feature>
<evidence type="ECO:0000313" key="11">
    <source>
        <dbReference type="Proteomes" id="UP001381693"/>
    </source>
</evidence>
<keyword evidence="4 8" id="KW-1133">Transmembrane helix</keyword>
<evidence type="ECO:0000256" key="4">
    <source>
        <dbReference type="ARBA" id="ARBA00022989"/>
    </source>
</evidence>
<keyword evidence="3 8" id="KW-0812">Transmembrane</keyword>
<feature type="transmembrane region" description="Helical" evidence="8">
    <location>
        <begin position="307"/>
        <end position="327"/>
    </location>
</feature>
<feature type="region of interest" description="Disordered" evidence="7">
    <location>
        <begin position="366"/>
        <end position="395"/>
    </location>
</feature>
<evidence type="ECO:0000313" key="10">
    <source>
        <dbReference type="EMBL" id="KAK7080837.1"/>
    </source>
</evidence>
<feature type="transmembrane region" description="Helical" evidence="8">
    <location>
        <begin position="6"/>
        <end position="24"/>
    </location>
</feature>
<feature type="transmembrane region" description="Helical" evidence="8">
    <location>
        <begin position="252"/>
        <end position="269"/>
    </location>
</feature>
<evidence type="ECO:0000256" key="8">
    <source>
        <dbReference type="SAM" id="Phobius"/>
    </source>
</evidence>
<feature type="transmembrane region" description="Helical" evidence="8">
    <location>
        <begin position="664"/>
        <end position="687"/>
    </location>
</feature>
<feature type="compositionally biased region" description="Polar residues" evidence="7">
    <location>
        <begin position="379"/>
        <end position="395"/>
    </location>
</feature>
<evidence type="ECO:0000256" key="5">
    <source>
        <dbReference type="ARBA" id="ARBA00023136"/>
    </source>
</evidence>
<proteinExistence type="inferred from homology"/>
<dbReference type="Pfam" id="PF09779">
    <property type="entry name" value="Ima1_N"/>
    <property type="match status" value="1"/>
</dbReference>
<sequence>MDYETVLPAIAGVSGLFAGISVLYSKIRPRFPVKVNCWFCNKDTKVEYRYSEGWICPSCQQYNGFTDDGDYNRDIPEQYCESLNYTLRPNIIHQGNARTSLALGNGFCQTCNLNQTLKLRALADYTPIQSENYDSEIDEYKKRLERTYALCRQCEAVLHQTLGKQDSWLKPKLIAWRLHLSAEKKAPIISDTARSSYCLSFFLCLVRLFSLLIGMSLLLANIHHLQEHSGVKLISLDFGAQGEIYLSQMQKFQSPLVMSGLTLILLAIFGAGKETLLVSDAVTSFTWVGLLALCSSKNLLAEEDYNTLQVTVSAAALILTLWTLFIPRTFSNTRILKSPLNKSMRSNTSSGRLLNDSECTLDASLSDDLKNVTPPTSPQPQNRTSTPVPFKSHQSAPRYDIDADMGGLQISTPYKNNQVQPSTPFSPRALFLDKPGYNPKTNDFYCIQRNIISPSKLLSTKTITQSSWVAGGYWGSHLSPREFAPTLGVPKPGSPHTSHPLFPLSRSSSQSSGYISHNSGLPPFNTIGPCSLPNSRHGSVCGDLERGSVYSEPAYKTWVSPVSLHPSDSVSQCSYGRGRPRNDMQSLPSYAASVLSGSSVRKTPPSPSGSTACLFQEALTNLSDCSNCSPRNRKFDSSMTMHEQFDKSCRDMNITSSTVNRSPWFAFFLGMSIAANGFLIALLFWHLDLHSSIFGFK</sequence>
<keyword evidence="6" id="KW-0539">Nucleus</keyword>
<gene>
    <name evidence="10" type="ORF">SK128_020128</name>
</gene>